<protein>
    <submittedName>
        <fullName evidence="2">Uncharacterized protein</fullName>
    </submittedName>
</protein>
<keyword evidence="1" id="KW-0812">Transmembrane</keyword>
<feature type="transmembrane region" description="Helical" evidence="1">
    <location>
        <begin position="26"/>
        <end position="45"/>
    </location>
</feature>
<evidence type="ECO:0000313" key="3">
    <source>
        <dbReference type="Proteomes" id="UP001228905"/>
    </source>
</evidence>
<accession>A0ABU0IQB0</accession>
<organism evidence="2 3">
    <name type="scientific">Caulobacter ginsengisoli</name>
    <dbReference type="NCBI Taxonomy" id="400775"/>
    <lineage>
        <taxon>Bacteria</taxon>
        <taxon>Pseudomonadati</taxon>
        <taxon>Pseudomonadota</taxon>
        <taxon>Alphaproteobacteria</taxon>
        <taxon>Caulobacterales</taxon>
        <taxon>Caulobacteraceae</taxon>
        <taxon>Caulobacter</taxon>
    </lineage>
</organism>
<dbReference type="EMBL" id="JAUSVS010000003">
    <property type="protein sequence ID" value="MDQ0464193.1"/>
    <property type="molecule type" value="Genomic_DNA"/>
</dbReference>
<evidence type="ECO:0000256" key="1">
    <source>
        <dbReference type="SAM" id="Phobius"/>
    </source>
</evidence>
<dbReference type="Proteomes" id="UP001228905">
    <property type="component" value="Unassembled WGS sequence"/>
</dbReference>
<comment type="caution">
    <text evidence="2">The sequence shown here is derived from an EMBL/GenBank/DDBJ whole genome shotgun (WGS) entry which is preliminary data.</text>
</comment>
<feature type="transmembrane region" description="Helical" evidence="1">
    <location>
        <begin position="82"/>
        <end position="103"/>
    </location>
</feature>
<evidence type="ECO:0000313" key="2">
    <source>
        <dbReference type="EMBL" id="MDQ0464193.1"/>
    </source>
</evidence>
<keyword evidence="1" id="KW-1133">Transmembrane helix</keyword>
<dbReference type="RefSeq" id="WP_307348683.1">
    <property type="nucleotide sequence ID" value="NZ_JAUSVS010000003.1"/>
</dbReference>
<gene>
    <name evidence="2" type="ORF">QO010_001974</name>
</gene>
<reference evidence="2 3" key="1">
    <citation type="submission" date="2023-07" db="EMBL/GenBank/DDBJ databases">
        <title>Genomic Encyclopedia of Type Strains, Phase IV (KMG-IV): sequencing the most valuable type-strain genomes for metagenomic binning, comparative biology and taxonomic classification.</title>
        <authorList>
            <person name="Goeker M."/>
        </authorList>
    </citation>
    <scope>NUCLEOTIDE SEQUENCE [LARGE SCALE GENOMIC DNA]</scope>
    <source>
        <strain evidence="2 3">DSM 18695</strain>
    </source>
</reference>
<proteinExistence type="predicted"/>
<name>A0ABU0IQB0_9CAUL</name>
<keyword evidence="3" id="KW-1185">Reference proteome</keyword>
<keyword evidence="1" id="KW-0472">Membrane</keyword>
<sequence>MPVIVIAAWLVSMGLAAIIPGSSPAEALTLIPITGALAGAGVWLFHMQMDKQPKRVFVDEATGQRIAVGADAGSFFFIPTKFWAFIVPGLSLVLLLMTLTGNFKL</sequence>